<comment type="pathway">
    <text evidence="1">Mycotoxin biosynthesis.</text>
</comment>
<sequence length="122" mass="14110">MMKTEERPEWYPATAPWNQGPSNELDDAWDDLLLALNIRVTSDELTVLDMNKTNRVQVTGGSPAGDADYVGVLGVYHHLHCLNNIRRLLYWDYYEPRMVGVKHMEGFSKEHASRDPRRYSES</sequence>
<evidence type="ECO:0000313" key="5">
    <source>
        <dbReference type="Proteomes" id="UP000286045"/>
    </source>
</evidence>
<evidence type="ECO:0000256" key="3">
    <source>
        <dbReference type="SAM" id="MobiDB-lite"/>
    </source>
</evidence>
<dbReference type="Pfam" id="PF11807">
    <property type="entry name" value="UstYa"/>
    <property type="match status" value="1"/>
</dbReference>
<dbReference type="EMBL" id="RYZI01000474">
    <property type="protein sequence ID" value="RWA05136.1"/>
    <property type="molecule type" value="Genomic_DNA"/>
</dbReference>
<comment type="caution">
    <text evidence="4">The sequence shown here is derived from an EMBL/GenBank/DDBJ whole genome shotgun (WGS) entry which is preliminary data.</text>
</comment>
<name>A0A439CSL1_9PEZI</name>
<dbReference type="PANTHER" id="PTHR33365">
    <property type="entry name" value="YALI0B05434P"/>
    <property type="match status" value="1"/>
</dbReference>
<reference evidence="4 5" key="1">
    <citation type="submission" date="2018-12" db="EMBL/GenBank/DDBJ databases">
        <title>Draft genome sequence of Xylaria grammica IHI A82.</title>
        <authorList>
            <person name="Buettner E."/>
            <person name="Kellner H."/>
        </authorList>
    </citation>
    <scope>NUCLEOTIDE SEQUENCE [LARGE SCALE GENOMIC DNA]</scope>
    <source>
        <strain evidence="4 5">IHI A82</strain>
    </source>
</reference>
<dbReference type="STRING" id="363999.A0A439CSL1"/>
<comment type="similarity">
    <text evidence="2">Belongs to the ustYa family.</text>
</comment>
<dbReference type="InterPro" id="IPR021765">
    <property type="entry name" value="UstYa-like"/>
</dbReference>
<dbReference type="PANTHER" id="PTHR33365:SF4">
    <property type="entry name" value="CYCLOCHLOROTINE BIOSYNTHESIS PROTEIN O"/>
    <property type="match status" value="1"/>
</dbReference>
<proteinExistence type="inferred from homology"/>
<dbReference type="GO" id="GO:0043386">
    <property type="term" value="P:mycotoxin biosynthetic process"/>
    <property type="evidence" value="ECO:0007669"/>
    <property type="project" value="InterPro"/>
</dbReference>
<evidence type="ECO:0000313" key="4">
    <source>
        <dbReference type="EMBL" id="RWA05136.1"/>
    </source>
</evidence>
<evidence type="ECO:0000256" key="2">
    <source>
        <dbReference type="ARBA" id="ARBA00035112"/>
    </source>
</evidence>
<evidence type="ECO:0000256" key="1">
    <source>
        <dbReference type="ARBA" id="ARBA00004685"/>
    </source>
</evidence>
<accession>A0A439CSL1</accession>
<feature type="region of interest" description="Disordered" evidence="3">
    <location>
        <begin position="1"/>
        <end position="22"/>
    </location>
</feature>
<gene>
    <name evidence="4" type="ORF">EKO27_g9969</name>
</gene>
<dbReference type="AlphaFoldDB" id="A0A439CSL1"/>
<keyword evidence="5" id="KW-1185">Reference proteome</keyword>
<protein>
    <submittedName>
        <fullName evidence="4">Uncharacterized protein</fullName>
    </submittedName>
</protein>
<organism evidence="4 5">
    <name type="scientific">Xylaria grammica</name>
    <dbReference type="NCBI Taxonomy" id="363999"/>
    <lineage>
        <taxon>Eukaryota</taxon>
        <taxon>Fungi</taxon>
        <taxon>Dikarya</taxon>
        <taxon>Ascomycota</taxon>
        <taxon>Pezizomycotina</taxon>
        <taxon>Sordariomycetes</taxon>
        <taxon>Xylariomycetidae</taxon>
        <taxon>Xylariales</taxon>
        <taxon>Xylariaceae</taxon>
        <taxon>Xylaria</taxon>
    </lineage>
</organism>
<dbReference type="Proteomes" id="UP000286045">
    <property type="component" value="Unassembled WGS sequence"/>
</dbReference>